<reference evidence="3 4" key="1">
    <citation type="submission" date="2018-01" db="EMBL/GenBank/DDBJ databases">
        <title>Complete genome sequence of Salinigranum rubrum GX10T, an extremely halophilic archaeon isolated from a marine solar saltern.</title>
        <authorList>
            <person name="Han S."/>
        </authorList>
    </citation>
    <scope>NUCLEOTIDE SEQUENCE [LARGE SCALE GENOMIC DNA]</scope>
    <source>
        <strain evidence="3 4">GX10</strain>
        <plasmid evidence="4">Plasmid unnamed1</plasmid>
    </source>
</reference>
<protein>
    <recommendedName>
        <fullName evidence="2">Solute-binding protein family 5 domain-containing protein</fullName>
    </recommendedName>
</protein>
<proteinExistence type="predicted"/>
<sequence>MSGQSPTFSLRITSHQSGAARSSSFETHPRGGRSRTVRRPLLTSGDGPTSGLPDQVSDVAFDTLSVRVAGSDVTAAEMVADDTADATGTPVGADAIPRIGRSPDSELLIQQSHSSYILGYNTRKQHLSNPRFRHTLARLIDGEYIADTVIDGYGQPAVGPLWGTEWYPAELEWAEDNPLAGFLGNDGELHTDRVRDAFREAGYRYDGSKLIGGRA</sequence>
<dbReference type="Proteomes" id="UP000236584">
    <property type="component" value="Plasmid unnamed1"/>
</dbReference>
<dbReference type="Gene3D" id="3.10.105.10">
    <property type="entry name" value="Dipeptide-binding Protein, Domain 3"/>
    <property type="match status" value="1"/>
</dbReference>
<evidence type="ECO:0000256" key="1">
    <source>
        <dbReference type="SAM" id="MobiDB-lite"/>
    </source>
</evidence>
<geneLocation type="plasmid" evidence="3">
    <name>unnamed1</name>
</geneLocation>
<feature type="compositionally biased region" description="Polar residues" evidence="1">
    <location>
        <begin position="1"/>
        <end position="26"/>
    </location>
</feature>
<organism evidence="3 4">
    <name type="scientific">Salinigranum rubrum</name>
    <dbReference type="NCBI Taxonomy" id="755307"/>
    <lineage>
        <taxon>Archaea</taxon>
        <taxon>Methanobacteriati</taxon>
        <taxon>Methanobacteriota</taxon>
        <taxon>Stenosarchaea group</taxon>
        <taxon>Halobacteria</taxon>
        <taxon>Halobacteriales</taxon>
        <taxon>Haloferacaceae</taxon>
        <taxon>Salinigranum</taxon>
    </lineage>
</organism>
<gene>
    <name evidence="3" type="ORF">C2R22_21240</name>
</gene>
<dbReference type="SUPFAM" id="SSF53850">
    <property type="entry name" value="Periplasmic binding protein-like II"/>
    <property type="match status" value="1"/>
</dbReference>
<evidence type="ECO:0000259" key="2">
    <source>
        <dbReference type="Pfam" id="PF00496"/>
    </source>
</evidence>
<dbReference type="AlphaFoldDB" id="A0A2I8VQB2"/>
<evidence type="ECO:0000313" key="4">
    <source>
        <dbReference type="Proteomes" id="UP000236584"/>
    </source>
</evidence>
<dbReference type="KEGG" id="srub:C2R22_21240"/>
<feature type="domain" description="Solute-binding protein family 5" evidence="2">
    <location>
        <begin position="58"/>
        <end position="204"/>
    </location>
</feature>
<dbReference type="InterPro" id="IPR000914">
    <property type="entry name" value="SBP_5_dom"/>
</dbReference>
<name>A0A2I8VQB2_9EURY</name>
<keyword evidence="4" id="KW-1185">Reference proteome</keyword>
<evidence type="ECO:0000313" key="3">
    <source>
        <dbReference type="EMBL" id="AUV84113.1"/>
    </source>
</evidence>
<accession>A0A2I8VQB2</accession>
<dbReference type="Pfam" id="PF00496">
    <property type="entry name" value="SBP_bac_5"/>
    <property type="match status" value="1"/>
</dbReference>
<keyword evidence="3" id="KW-0614">Plasmid</keyword>
<dbReference type="EMBL" id="CP026310">
    <property type="protein sequence ID" value="AUV84113.1"/>
    <property type="molecule type" value="Genomic_DNA"/>
</dbReference>
<feature type="region of interest" description="Disordered" evidence="1">
    <location>
        <begin position="1"/>
        <end position="56"/>
    </location>
</feature>